<dbReference type="AlphaFoldDB" id="A0AA39ZAF6"/>
<evidence type="ECO:0000313" key="2">
    <source>
        <dbReference type="Proteomes" id="UP001174997"/>
    </source>
</evidence>
<organism evidence="1 2">
    <name type="scientific">Cercophora samala</name>
    <dbReference type="NCBI Taxonomy" id="330535"/>
    <lineage>
        <taxon>Eukaryota</taxon>
        <taxon>Fungi</taxon>
        <taxon>Dikarya</taxon>
        <taxon>Ascomycota</taxon>
        <taxon>Pezizomycotina</taxon>
        <taxon>Sordariomycetes</taxon>
        <taxon>Sordariomycetidae</taxon>
        <taxon>Sordariales</taxon>
        <taxon>Lasiosphaeriaceae</taxon>
        <taxon>Cercophora</taxon>
    </lineage>
</organism>
<gene>
    <name evidence="1" type="ORF">QBC41DRAFT_304545</name>
</gene>
<name>A0AA39ZAF6_9PEZI</name>
<evidence type="ECO:0000313" key="1">
    <source>
        <dbReference type="EMBL" id="KAK0667295.1"/>
    </source>
</evidence>
<keyword evidence="2" id="KW-1185">Reference proteome</keyword>
<sequence>MSTPIYPLTLHLTPPFSPSSPPILSLSLPADLSPSQIDTILSGSLRSQAPNQETHSYEPLRVTVPAVSPTTRPSTRFLHLNPQTDVLLLLNLPSITPHLPPHQPISTLLPSLMPFRRIAIPFHPSLTPEALLEIWPHHLQKIEDIYIVVDTAKNPEILRRNREYEPHTIESFVLLEGKGYDVHGDSEDRAWVVGRGEGTGDGLVKGLNELIWRRGVVGGQGWGHVGGWLEPRVALLGLVRE</sequence>
<reference evidence="1" key="1">
    <citation type="submission" date="2023-06" db="EMBL/GenBank/DDBJ databases">
        <title>Genome-scale phylogeny and comparative genomics of the fungal order Sordariales.</title>
        <authorList>
            <consortium name="Lawrence Berkeley National Laboratory"/>
            <person name="Hensen N."/>
            <person name="Bonometti L."/>
            <person name="Westerberg I."/>
            <person name="Brannstrom I.O."/>
            <person name="Guillou S."/>
            <person name="Cros-Aarteil S."/>
            <person name="Calhoun S."/>
            <person name="Haridas S."/>
            <person name="Kuo A."/>
            <person name="Mondo S."/>
            <person name="Pangilinan J."/>
            <person name="Riley R."/>
            <person name="Labutti K."/>
            <person name="Andreopoulos B."/>
            <person name="Lipzen A."/>
            <person name="Chen C."/>
            <person name="Yanf M."/>
            <person name="Daum C."/>
            <person name="Ng V."/>
            <person name="Clum A."/>
            <person name="Steindorff A."/>
            <person name="Ohm R."/>
            <person name="Martin F."/>
            <person name="Silar P."/>
            <person name="Natvig D."/>
            <person name="Lalanne C."/>
            <person name="Gautier V."/>
            <person name="Ament-Velasquez S.L."/>
            <person name="Kruys A."/>
            <person name="Hutchinson M.I."/>
            <person name="Powell A.J."/>
            <person name="Barry K."/>
            <person name="Miller A.N."/>
            <person name="Grigoriev I.V."/>
            <person name="Debuchy R."/>
            <person name="Gladieux P."/>
            <person name="Thoren M.H."/>
            <person name="Johannesson H."/>
        </authorList>
    </citation>
    <scope>NUCLEOTIDE SEQUENCE</scope>
    <source>
        <strain evidence="1">CBS 307.81</strain>
    </source>
</reference>
<comment type="caution">
    <text evidence="1">The sequence shown here is derived from an EMBL/GenBank/DDBJ whole genome shotgun (WGS) entry which is preliminary data.</text>
</comment>
<proteinExistence type="predicted"/>
<accession>A0AA39ZAF6</accession>
<protein>
    <submittedName>
        <fullName evidence="1">Uncharacterized protein</fullName>
    </submittedName>
</protein>
<dbReference type="Proteomes" id="UP001174997">
    <property type="component" value="Unassembled WGS sequence"/>
</dbReference>
<dbReference type="EMBL" id="JAULSY010000075">
    <property type="protein sequence ID" value="KAK0667295.1"/>
    <property type="molecule type" value="Genomic_DNA"/>
</dbReference>